<sequence length="449" mass="47609">MRNDNARWLSAGDPSLIASSLTERFAQQFGRKAVGVWFAPGRANLNGEHIDFHGGRCLPMALPHGTYVAAAPRTDGLLRLRTLDINLDEGVIEIPAGQTGPKKDDGESVGSTSTWTQYVSGVLWALQQLDDEHSELRPASDFGADLLIRTTLPIGAGLSSSASLECAAALAFVAVGTQTGEENEGAELTRALSDQQRAVLAEACIRAEVEVVGAGTGGLDQTTSMRGAEGKLLSLDCRDFSLKRLDISFLLRGYRFIAVDTGQPHQLATSAFGDRRAESEAAADLLGVERLRDALPSTCRKIDVEEVLEEFDRLSEGRAEINGFDTAACRRRLSHAVTEMVRSEKIHSLLTGEAHGVDHTATMIGDAMTAGHTSMRESAEVSFELADRVVDTALAQGAVGARLIGGGFGGSVLTLVSKDNAAEMIEAVAGLSPSIRFLEVTPSAAAHAV</sequence>
<proteinExistence type="inferred from homology"/>
<comment type="similarity">
    <text evidence="1">Belongs to the GHMP kinase family. GalK subfamily.</text>
</comment>
<dbReference type="InterPro" id="IPR000705">
    <property type="entry name" value="Galactokinase"/>
</dbReference>
<dbReference type="InterPro" id="IPR019539">
    <property type="entry name" value="GalKase_N"/>
</dbReference>
<dbReference type="SUPFAM" id="SSF54211">
    <property type="entry name" value="Ribosomal protein S5 domain 2-like"/>
    <property type="match status" value="1"/>
</dbReference>
<evidence type="ECO:0000256" key="5">
    <source>
        <dbReference type="ARBA" id="ARBA00022840"/>
    </source>
</evidence>
<evidence type="ECO:0000259" key="9">
    <source>
        <dbReference type="Pfam" id="PF10509"/>
    </source>
</evidence>
<dbReference type="RefSeq" id="WP_345476568.1">
    <property type="nucleotide sequence ID" value="NZ_BAABLW010000002.1"/>
</dbReference>
<dbReference type="Pfam" id="PF00288">
    <property type="entry name" value="GHMP_kinases_N"/>
    <property type="match status" value="1"/>
</dbReference>
<protein>
    <submittedName>
        <fullName evidence="10">Galactokinase</fullName>
    </submittedName>
</protein>
<keyword evidence="5" id="KW-0067">ATP-binding</keyword>
<dbReference type="InterPro" id="IPR020568">
    <property type="entry name" value="Ribosomal_Su5_D2-typ_SF"/>
</dbReference>
<gene>
    <name evidence="10" type="primary">galK_2</name>
    <name evidence="10" type="ORF">GCM10025790_05630</name>
</gene>
<keyword evidence="6" id="KW-0299">Galactose metabolism</keyword>
<dbReference type="Pfam" id="PF08544">
    <property type="entry name" value="GHMP_kinases_C"/>
    <property type="match status" value="1"/>
</dbReference>
<dbReference type="PANTHER" id="PTHR10457:SF7">
    <property type="entry name" value="GALACTOKINASE-RELATED"/>
    <property type="match status" value="1"/>
</dbReference>
<dbReference type="Proteomes" id="UP001500368">
    <property type="component" value="Unassembled WGS sequence"/>
</dbReference>
<dbReference type="InterPro" id="IPR036554">
    <property type="entry name" value="GHMP_kinase_C_sf"/>
</dbReference>
<reference evidence="11" key="1">
    <citation type="journal article" date="2019" name="Int. J. Syst. Evol. Microbiol.">
        <title>The Global Catalogue of Microorganisms (GCM) 10K type strain sequencing project: providing services to taxonomists for standard genome sequencing and annotation.</title>
        <authorList>
            <consortium name="The Broad Institute Genomics Platform"/>
            <consortium name="The Broad Institute Genome Sequencing Center for Infectious Disease"/>
            <person name="Wu L."/>
            <person name="Ma J."/>
        </authorList>
    </citation>
    <scope>NUCLEOTIDE SEQUENCE [LARGE SCALE GENOMIC DNA]</scope>
    <source>
        <strain evidence="11">JCM 19129</strain>
    </source>
</reference>
<dbReference type="InterPro" id="IPR006206">
    <property type="entry name" value="Mevalonate/galactokinase"/>
</dbReference>
<evidence type="ECO:0000256" key="2">
    <source>
        <dbReference type="ARBA" id="ARBA00022679"/>
    </source>
</evidence>
<dbReference type="Gene3D" id="3.30.230.10">
    <property type="match status" value="1"/>
</dbReference>
<evidence type="ECO:0000256" key="4">
    <source>
        <dbReference type="ARBA" id="ARBA00022777"/>
    </source>
</evidence>
<dbReference type="EMBL" id="BAABLW010000002">
    <property type="protein sequence ID" value="GAA4913687.1"/>
    <property type="molecule type" value="Genomic_DNA"/>
</dbReference>
<dbReference type="InterPro" id="IPR006204">
    <property type="entry name" value="GHMP_kinase_N_dom"/>
</dbReference>
<dbReference type="PIRSF" id="PIRSF000530">
    <property type="entry name" value="Galactokinase"/>
    <property type="match status" value="1"/>
</dbReference>
<evidence type="ECO:0000313" key="10">
    <source>
        <dbReference type="EMBL" id="GAA4913687.1"/>
    </source>
</evidence>
<dbReference type="Gene3D" id="3.30.70.890">
    <property type="entry name" value="GHMP kinase, C-terminal domain"/>
    <property type="match status" value="1"/>
</dbReference>
<evidence type="ECO:0000313" key="11">
    <source>
        <dbReference type="Proteomes" id="UP001500368"/>
    </source>
</evidence>
<keyword evidence="2" id="KW-0808">Transferase</keyword>
<dbReference type="PROSITE" id="PS00627">
    <property type="entry name" value="GHMP_KINASES_ATP"/>
    <property type="match status" value="1"/>
</dbReference>
<evidence type="ECO:0000256" key="1">
    <source>
        <dbReference type="ARBA" id="ARBA00006566"/>
    </source>
</evidence>
<dbReference type="InterPro" id="IPR006203">
    <property type="entry name" value="GHMP_knse_ATP-bd_CS"/>
</dbReference>
<dbReference type="PANTHER" id="PTHR10457">
    <property type="entry name" value="MEVALONATE KINASE/GALACTOKINASE"/>
    <property type="match status" value="1"/>
</dbReference>
<keyword evidence="3" id="KW-0547">Nucleotide-binding</keyword>
<evidence type="ECO:0000256" key="3">
    <source>
        <dbReference type="ARBA" id="ARBA00022741"/>
    </source>
</evidence>
<evidence type="ECO:0000259" key="7">
    <source>
        <dbReference type="Pfam" id="PF00288"/>
    </source>
</evidence>
<feature type="domain" description="GHMP kinase C-terminal" evidence="8">
    <location>
        <begin position="361"/>
        <end position="428"/>
    </location>
</feature>
<feature type="domain" description="Galactokinase N-terminal" evidence="9">
    <location>
        <begin position="23"/>
        <end position="72"/>
    </location>
</feature>
<organism evidence="10 11">
    <name type="scientific">Nesterenkonia rhizosphaerae</name>
    <dbReference type="NCBI Taxonomy" id="1348272"/>
    <lineage>
        <taxon>Bacteria</taxon>
        <taxon>Bacillati</taxon>
        <taxon>Actinomycetota</taxon>
        <taxon>Actinomycetes</taxon>
        <taxon>Micrococcales</taxon>
        <taxon>Micrococcaceae</taxon>
        <taxon>Nesterenkonia</taxon>
    </lineage>
</organism>
<evidence type="ECO:0000259" key="8">
    <source>
        <dbReference type="Pfam" id="PF08544"/>
    </source>
</evidence>
<comment type="caution">
    <text evidence="10">The sequence shown here is derived from an EMBL/GenBank/DDBJ whole genome shotgun (WGS) entry which is preliminary data.</text>
</comment>
<name>A0ABP9FR01_9MICC</name>
<evidence type="ECO:0000256" key="6">
    <source>
        <dbReference type="ARBA" id="ARBA00023144"/>
    </source>
</evidence>
<keyword evidence="11" id="KW-1185">Reference proteome</keyword>
<dbReference type="PRINTS" id="PR00473">
    <property type="entry name" value="GALCTOKINASE"/>
</dbReference>
<accession>A0ABP9FR01</accession>
<keyword evidence="6" id="KW-0119">Carbohydrate metabolism</keyword>
<keyword evidence="4" id="KW-0418">Kinase</keyword>
<dbReference type="Pfam" id="PF10509">
    <property type="entry name" value="GalKase_gal_bdg"/>
    <property type="match status" value="1"/>
</dbReference>
<dbReference type="SUPFAM" id="SSF55060">
    <property type="entry name" value="GHMP Kinase, C-terminal domain"/>
    <property type="match status" value="1"/>
</dbReference>
<dbReference type="InterPro" id="IPR014721">
    <property type="entry name" value="Ribsml_uS5_D2-typ_fold_subgr"/>
</dbReference>
<dbReference type="PRINTS" id="PR00959">
    <property type="entry name" value="MEVGALKINASE"/>
</dbReference>
<dbReference type="InterPro" id="IPR013750">
    <property type="entry name" value="GHMP_kinase_C_dom"/>
</dbReference>
<feature type="domain" description="GHMP kinase N-terminal" evidence="7">
    <location>
        <begin position="119"/>
        <end position="227"/>
    </location>
</feature>